<proteinExistence type="predicted"/>
<accession>A0A6M3JHQ4</accession>
<sequence>MELLKIGFLFLGVLLGISLVIRAWYDQTISFIHLLLVTIGWTGFIYLQWLR</sequence>
<reference evidence="2" key="1">
    <citation type="submission" date="2020-03" db="EMBL/GenBank/DDBJ databases">
        <title>The deep terrestrial virosphere.</title>
        <authorList>
            <person name="Holmfeldt K."/>
            <person name="Nilsson E."/>
            <person name="Simone D."/>
            <person name="Lopez-Fernandez M."/>
            <person name="Wu X."/>
            <person name="de Brujin I."/>
            <person name="Lundin D."/>
            <person name="Andersson A."/>
            <person name="Bertilsson S."/>
            <person name="Dopson M."/>
        </authorList>
    </citation>
    <scope>NUCLEOTIDE SEQUENCE</scope>
    <source>
        <strain evidence="2">MM415A05995</strain>
    </source>
</reference>
<dbReference type="EMBL" id="MT141638">
    <property type="protein sequence ID" value="QJA68675.1"/>
    <property type="molecule type" value="Genomic_DNA"/>
</dbReference>
<organism evidence="2">
    <name type="scientific">viral metagenome</name>
    <dbReference type="NCBI Taxonomy" id="1070528"/>
    <lineage>
        <taxon>unclassified sequences</taxon>
        <taxon>metagenomes</taxon>
        <taxon>organismal metagenomes</taxon>
    </lineage>
</organism>
<keyword evidence="1" id="KW-0812">Transmembrane</keyword>
<evidence type="ECO:0000256" key="1">
    <source>
        <dbReference type="SAM" id="Phobius"/>
    </source>
</evidence>
<feature type="transmembrane region" description="Helical" evidence="1">
    <location>
        <begin position="31"/>
        <end position="50"/>
    </location>
</feature>
<dbReference type="AlphaFoldDB" id="A0A6M3JHQ4"/>
<keyword evidence="1" id="KW-1133">Transmembrane helix</keyword>
<gene>
    <name evidence="2" type="ORF">MM415A05995_0010</name>
</gene>
<protein>
    <submittedName>
        <fullName evidence="2">Uncharacterized protein</fullName>
    </submittedName>
</protein>
<name>A0A6M3JHQ4_9ZZZZ</name>
<feature type="transmembrane region" description="Helical" evidence="1">
    <location>
        <begin position="7"/>
        <end position="25"/>
    </location>
</feature>
<evidence type="ECO:0000313" key="2">
    <source>
        <dbReference type="EMBL" id="QJA68675.1"/>
    </source>
</evidence>
<keyword evidence="1" id="KW-0472">Membrane</keyword>